<organism evidence="1">
    <name type="scientific">marine sediment metagenome</name>
    <dbReference type="NCBI Taxonomy" id="412755"/>
    <lineage>
        <taxon>unclassified sequences</taxon>
        <taxon>metagenomes</taxon>
        <taxon>ecological metagenomes</taxon>
    </lineage>
</organism>
<dbReference type="AlphaFoldDB" id="A0A0F9KAW7"/>
<dbReference type="EMBL" id="LAZR01009572">
    <property type="protein sequence ID" value="KKM71806.1"/>
    <property type="molecule type" value="Genomic_DNA"/>
</dbReference>
<comment type="caution">
    <text evidence="1">The sequence shown here is derived from an EMBL/GenBank/DDBJ whole genome shotgun (WGS) entry which is preliminary data.</text>
</comment>
<evidence type="ECO:0000313" key="1">
    <source>
        <dbReference type="EMBL" id="KKM71806.1"/>
    </source>
</evidence>
<protein>
    <submittedName>
        <fullName evidence="1">Uncharacterized protein</fullName>
    </submittedName>
</protein>
<accession>A0A0F9KAW7</accession>
<name>A0A0F9KAW7_9ZZZZ</name>
<proteinExistence type="predicted"/>
<gene>
    <name evidence="1" type="ORF">LCGC14_1426860</name>
</gene>
<reference evidence="1" key="1">
    <citation type="journal article" date="2015" name="Nature">
        <title>Complex archaea that bridge the gap between prokaryotes and eukaryotes.</title>
        <authorList>
            <person name="Spang A."/>
            <person name="Saw J.H."/>
            <person name="Jorgensen S.L."/>
            <person name="Zaremba-Niedzwiedzka K."/>
            <person name="Martijn J."/>
            <person name="Lind A.E."/>
            <person name="van Eijk R."/>
            <person name="Schleper C."/>
            <person name="Guy L."/>
            <person name="Ettema T.J."/>
        </authorList>
    </citation>
    <scope>NUCLEOTIDE SEQUENCE</scope>
</reference>
<sequence>MLRYKFTEYLNLFMNYLHFKRQICEFRVVCDETNNLPEDVEDGYINVYVFYKELPYDFEYKKVILGNPRLLK</sequence>